<reference evidence="1 2" key="1">
    <citation type="submission" date="2019-07" db="EMBL/GenBank/DDBJ databases">
        <title>Draft genome assembly of a fouling barnacle, Amphibalanus amphitrite (Darwin, 1854): The first reference genome for Thecostraca.</title>
        <authorList>
            <person name="Kim W."/>
        </authorList>
    </citation>
    <scope>NUCLEOTIDE SEQUENCE [LARGE SCALE GENOMIC DNA]</scope>
    <source>
        <strain evidence="1">SNU_AA5</strain>
        <tissue evidence="1">Soma without cirri and trophi</tissue>
    </source>
</reference>
<evidence type="ECO:0000313" key="2">
    <source>
        <dbReference type="Proteomes" id="UP000440578"/>
    </source>
</evidence>
<keyword evidence="2" id="KW-1185">Reference proteome</keyword>
<name>A0A6A4WU68_AMPAM</name>
<accession>A0A6A4WU68</accession>
<gene>
    <name evidence="1" type="ORF">FJT64_018076</name>
</gene>
<sequence>MTSPRRNTGAVVEHGERLYRDVRLDGGQVEEVDAPQQQQDAENVTPMVKVESPGSCYELYEGFTPTSV</sequence>
<dbReference type="Proteomes" id="UP000440578">
    <property type="component" value="Unassembled WGS sequence"/>
</dbReference>
<dbReference type="EMBL" id="VIIS01000267">
    <property type="protein sequence ID" value="KAF0311076.1"/>
    <property type="molecule type" value="Genomic_DNA"/>
</dbReference>
<protein>
    <submittedName>
        <fullName evidence="1">Uncharacterized protein</fullName>
    </submittedName>
</protein>
<comment type="caution">
    <text evidence="1">The sequence shown here is derived from an EMBL/GenBank/DDBJ whole genome shotgun (WGS) entry which is preliminary data.</text>
</comment>
<dbReference type="OrthoDB" id="6365964at2759"/>
<evidence type="ECO:0000313" key="1">
    <source>
        <dbReference type="EMBL" id="KAF0311076.1"/>
    </source>
</evidence>
<proteinExistence type="predicted"/>
<organism evidence="1 2">
    <name type="scientific">Amphibalanus amphitrite</name>
    <name type="common">Striped barnacle</name>
    <name type="synonym">Balanus amphitrite</name>
    <dbReference type="NCBI Taxonomy" id="1232801"/>
    <lineage>
        <taxon>Eukaryota</taxon>
        <taxon>Metazoa</taxon>
        <taxon>Ecdysozoa</taxon>
        <taxon>Arthropoda</taxon>
        <taxon>Crustacea</taxon>
        <taxon>Multicrustacea</taxon>
        <taxon>Cirripedia</taxon>
        <taxon>Thoracica</taxon>
        <taxon>Thoracicalcarea</taxon>
        <taxon>Balanomorpha</taxon>
        <taxon>Balanoidea</taxon>
        <taxon>Balanidae</taxon>
        <taxon>Amphibalaninae</taxon>
        <taxon>Amphibalanus</taxon>
    </lineage>
</organism>
<dbReference type="AlphaFoldDB" id="A0A6A4WU68"/>